<evidence type="ECO:0000256" key="6">
    <source>
        <dbReference type="ARBA" id="ARBA00022989"/>
    </source>
</evidence>
<keyword evidence="5" id="KW-0677">Repeat</keyword>
<evidence type="ECO:0000313" key="11">
    <source>
        <dbReference type="EMBL" id="EEH50856.1"/>
    </source>
</evidence>
<dbReference type="EMBL" id="GG663753">
    <property type="protein sequence ID" value="EEH50856.1"/>
    <property type="molecule type" value="Genomic_DNA"/>
</dbReference>
<name>C1NAB8_MICPC</name>
<feature type="transmembrane region" description="Helical" evidence="10">
    <location>
        <begin position="6"/>
        <end position="26"/>
    </location>
</feature>
<organism evidence="12">
    <name type="scientific">Micromonas pusilla (strain CCMP1545)</name>
    <name type="common">Picoplanktonic green alga</name>
    <dbReference type="NCBI Taxonomy" id="564608"/>
    <lineage>
        <taxon>Eukaryota</taxon>
        <taxon>Viridiplantae</taxon>
        <taxon>Chlorophyta</taxon>
        <taxon>Mamiellophyceae</taxon>
        <taxon>Mamiellales</taxon>
        <taxon>Mamiellaceae</taxon>
        <taxon>Micromonas</taxon>
    </lineage>
</organism>
<dbReference type="RefSeq" id="XP_003064876.1">
    <property type="nucleotide sequence ID" value="XM_003064830.1"/>
</dbReference>
<dbReference type="GeneID" id="9690379"/>
<dbReference type="Pfam" id="PF00153">
    <property type="entry name" value="Mito_carr"/>
    <property type="match status" value="3"/>
</dbReference>
<evidence type="ECO:0000256" key="7">
    <source>
        <dbReference type="ARBA" id="ARBA00023136"/>
    </source>
</evidence>
<keyword evidence="3 9" id="KW-0813">Transport</keyword>
<reference evidence="11 12" key="1">
    <citation type="journal article" date="2009" name="Science">
        <title>Green evolution and dynamic adaptations revealed by genomes of the marine picoeukaryotes Micromonas.</title>
        <authorList>
            <person name="Worden A.Z."/>
            <person name="Lee J.H."/>
            <person name="Mock T."/>
            <person name="Rouze P."/>
            <person name="Simmons M.P."/>
            <person name="Aerts A.L."/>
            <person name="Allen A.E."/>
            <person name="Cuvelier M.L."/>
            <person name="Derelle E."/>
            <person name="Everett M.V."/>
            <person name="Foulon E."/>
            <person name="Grimwood J."/>
            <person name="Gundlach H."/>
            <person name="Henrissat B."/>
            <person name="Napoli C."/>
            <person name="McDonald S.M."/>
            <person name="Parker M.S."/>
            <person name="Rombauts S."/>
            <person name="Salamov A."/>
            <person name="Von Dassow P."/>
            <person name="Badger J.H."/>
            <person name="Coutinho P.M."/>
            <person name="Demir E."/>
            <person name="Dubchak I."/>
            <person name="Gentemann C."/>
            <person name="Eikrem W."/>
            <person name="Gready J.E."/>
            <person name="John U."/>
            <person name="Lanier W."/>
            <person name="Lindquist E.A."/>
            <person name="Lucas S."/>
            <person name="Mayer K.F."/>
            <person name="Moreau H."/>
            <person name="Not F."/>
            <person name="Otillar R."/>
            <person name="Panaud O."/>
            <person name="Pangilinan J."/>
            <person name="Paulsen I."/>
            <person name="Piegu B."/>
            <person name="Poliakov A."/>
            <person name="Robbens S."/>
            <person name="Schmutz J."/>
            <person name="Toulza E."/>
            <person name="Wyss T."/>
            <person name="Zelensky A."/>
            <person name="Zhou K."/>
            <person name="Armbrust E.V."/>
            <person name="Bhattacharya D."/>
            <person name="Goodenough U.W."/>
            <person name="Van de Peer Y."/>
            <person name="Grigoriev I.V."/>
        </authorList>
    </citation>
    <scope>NUCLEOTIDE SEQUENCE [LARGE SCALE GENOMIC DNA]</scope>
    <source>
        <strain evidence="11 12">CCMP1545</strain>
    </source>
</reference>
<evidence type="ECO:0000256" key="5">
    <source>
        <dbReference type="ARBA" id="ARBA00022737"/>
    </source>
</evidence>
<dbReference type="Proteomes" id="UP000001876">
    <property type="component" value="Unassembled WGS sequence"/>
</dbReference>
<evidence type="ECO:0000256" key="4">
    <source>
        <dbReference type="ARBA" id="ARBA00022692"/>
    </source>
</evidence>
<feature type="repeat" description="Solcar" evidence="8">
    <location>
        <begin position="219"/>
        <end position="300"/>
    </location>
</feature>
<comment type="similarity">
    <text evidence="2 9">Belongs to the mitochondrial carrier (TC 2.A.29) family.</text>
</comment>
<dbReference type="KEGG" id="mpp:MICPUCDRAFT_23883"/>
<feature type="repeat" description="Solcar" evidence="8">
    <location>
        <begin position="112"/>
        <end position="209"/>
    </location>
</feature>
<dbReference type="PANTHER" id="PTHR45939">
    <property type="entry name" value="PEROXISOMAL MEMBRANE PROTEIN PMP34-RELATED"/>
    <property type="match status" value="1"/>
</dbReference>
<dbReference type="PROSITE" id="PS50920">
    <property type="entry name" value="SOLCAR"/>
    <property type="match status" value="3"/>
</dbReference>
<dbReference type="OMA" id="VATCITY"/>
<gene>
    <name evidence="11" type="ORF">MICPUCDRAFT_23883</name>
</gene>
<evidence type="ECO:0000256" key="1">
    <source>
        <dbReference type="ARBA" id="ARBA00004141"/>
    </source>
</evidence>
<dbReference type="eggNOG" id="KOG0769">
    <property type="taxonomic scope" value="Eukaryota"/>
</dbReference>
<protein>
    <submittedName>
        <fullName evidence="11">Mitochondrial carrier family</fullName>
    </submittedName>
</protein>
<keyword evidence="6 10" id="KW-1133">Transmembrane helix</keyword>
<evidence type="ECO:0000313" key="12">
    <source>
        <dbReference type="Proteomes" id="UP000001876"/>
    </source>
</evidence>
<dbReference type="InterPro" id="IPR018108">
    <property type="entry name" value="MCP_transmembrane"/>
</dbReference>
<evidence type="ECO:0000256" key="2">
    <source>
        <dbReference type="ARBA" id="ARBA00006375"/>
    </source>
</evidence>
<accession>C1NAB8</accession>
<evidence type="ECO:0000256" key="9">
    <source>
        <dbReference type="RuleBase" id="RU000488"/>
    </source>
</evidence>
<evidence type="ECO:0000256" key="8">
    <source>
        <dbReference type="PROSITE-ProRule" id="PRU00282"/>
    </source>
</evidence>
<keyword evidence="4 8" id="KW-0812">Transmembrane</keyword>
<dbReference type="AlphaFoldDB" id="C1NAB8"/>
<keyword evidence="7 8" id="KW-0472">Membrane</keyword>
<sequence length="318" mass="33763">MYSPALESALIGCFGGLFATLCVYPLDLVKNKLSAHVEGDVGDRNVGAPPVTSSSVAAAIFKEKGVSGFYSGITGRALHCFVEDFVFFWWYSSVKNYAFERIAKREGRARHLTVTEGLVTGAVAGIINNACTIPLDVVATNNQITSSSGIIVSPEHASKVKAKTGLTATVKAIYAKGGIKAFWAGLGPSCLLVINPAVHFMALDQLKRSSRVRVTAAALSPLEAFFIGAAAKSLATSVTFPLIRAKVLSMSRGRHDLGGNRRVIRNEGFAGLYKGLGVQLSRSALAAAIMFTTREQLEKLTAGTLRRLKDAAVGAARR</sequence>
<feature type="repeat" description="Solcar" evidence="8">
    <location>
        <begin position="3"/>
        <end position="97"/>
    </location>
</feature>
<dbReference type="GO" id="GO:0015217">
    <property type="term" value="F:ADP transmembrane transporter activity"/>
    <property type="evidence" value="ECO:0007669"/>
    <property type="project" value="TreeGrafter"/>
</dbReference>
<evidence type="ECO:0000256" key="3">
    <source>
        <dbReference type="ARBA" id="ARBA00022448"/>
    </source>
</evidence>
<dbReference type="PANTHER" id="PTHR45939:SF1">
    <property type="entry name" value="MITOCHONDRIAL THIAMINE PYROPHOSPHATE CARRIER 1-RELATED"/>
    <property type="match status" value="1"/>
</dbReference>
<dbReference type="Gene3D" id="1.50.40.10">
    <property type="entry name" value="Mitochondrial carrier domain"/>
    <property type="match status" value="1"/>
</dbReference>
<feature type="transmembrane region" description="Helical" evidence="10">
    <location>
        <begin position="181"/>
        <end position="202"/>
    </location>
</feature>
<proteinExistence type="inferred from homology"/>
<dbReference type="InterPro" id="IPR052217">
    <property type="entry name" value="Mito/Peroxisomal_Carrier"/>
</dbReference>
<keyword evidence="12" id="KW-1185">Reference proteome</keyword>
<dbReference type="InterPro" id="IPR023395">
    <property type="entry name" value="MCP_dom_sf"/>
</dbReference>
<evidence type="ECO:0000256" key="10">
    <source>
        <dbReference type="SAM" id="Phobius"/>
    </source>
</evidence>
<comment type="subcellular location">
    <subcellularLocation>
        <location evidence="1">Membrane</location>
        <topology evidence="1">Multi-pass membrane protein</topology>
    </subcellularLocation>
</comment>
<dbReference type="SUPFAM" id="SSF103506">
    <property type="entry name" value="Mitochondrial carrier"/>
    <property type="match status" value="1"/>
</dbReference>
<dbReference type="STRING" id="564608.C1NAB8"/>
<dbReference type="GO" id="GO:0016020">
    <property type="term" value="C:membrane"/>
    <property type="evidence" value="ECO:0007669"/>
    <property type="project" value="UniProtKB-SubCell"/>
</dbReference>
<dbReference type="OrthoDB" id="566549at2759"/>